<dbReference type="SUPFAM" id="SSF81383">
    <property type="entry name" value="F-box domain"/>
    <property type="match status" value="1"/>
</dbReference>
<gene>
    <name evidence="2" type="ORF">RND81_13G161700</name>
</gene>
<dbReference type="InterPro" id="IPR005174">
    <property type="entry name" value="KIB1-4_b-propeller"/>
</dbReference>
<dbReference type="EMBL" id="JBDFQZ010000013">
    <property type="protein sequence ID" value="KAK9669893.1"/>
    <property type="molecule type" value="Genomic_DNA"/>
</dbReference>
<proteinExistence type="predicted"/>
<protein>
    <recommendedName>
        <fullName evidence="1">KIB1-4 beta-propeller domain-containing protein</fullName>
    </recommendedName>
</protein>
<dbReference type="InterPro" id="IPR036047">
    <property type="entry name" value="F-box-like_dom_sf"/>
</dbReference>
<dbReference type="AlphaFoldDB" id="A0AAW1H0L8"/>
<evidence type="ECO:0000313" key="3">
    <source>
        <dbReference type="Proteomes" id="UP001443914"/>
    </source>
</evidence>
<dbReference type="CDD" id="cd09917">
    <property type="entry name" value="F-box_SF"/>
    <property type="match status" value="1"/>
</dbReference>
<accession>A0AAW1H0L8</accession>
<reference evidence="2" key="1">
    <citation type="submission" date="2024-03" db="EMBL/GenBank/DDBJ databases">
        <title>WGS assembly of Saponaria officinalis var. Norfolk2.</title>
        <authorList>
            <person name="Jenkins J."/>
            <person name="Shu S."/>
            <person name="Grimwood J."/>
            <person name="Barry K."/>
            <person name="Goodstein D."/>
            <person name="Schmutz J."/>
            <person name="Leebens-Mack J."/>
            <person name="Osbourn A."/>
        </authorList>
    </citation>
    <scope>NUCLEOTIDE SEQUENCE [LARGE SCALE GENOMIC DNA]</scope>
    <source>
        <strain evidence="2">JIC</strain>
    </source>
</reference>
<dbReference type="Proteomes" id="UP001443914">
    <property type="component" value="Unassembled WGS sequence"/>
</dbReference>
<organism evidence="2 3">
    <name type="scientific">Saponaria officinalis</name>
    <name type="common">Common soapwort</name>
    <name type="synonym">Lychnis saponaria</name>
    <dbReference type="NCBI Taxonomy" id="3572"/>
    <lineage>
        <taxon>Eukaryota</taxon>
        <taxon>Viridiplantae</taxon>
        <taxon>Streptophyta</taxon>
        <taxon>Embryophyta</taxon>
        <taxon>Tracheophyta</taxon>
        <taxon>Spermatophyta</taxon>
        <taxon>Magnoliopsida</taxon>
        <taxon>eudicotyledons</taxon>
        <taxon>Gunneridae</taxon>
        <taxon>Pentapetalae</taxon>
        <taxon>Caryophyllales</taxon>
        <taxon>Caryophyllaceae</taxon>
        <taxon>Caryophylleae</taxon>
        <taxon>Saponaria</taxon>
    </lineage>
</organism>
<dbReference type="PANTHER" id="PTHR47123">
    <property type="entry name" value="F-BOX PROTEIN SKIP23"/>
    <property type="match status" value="1"/>
</dbReference>
<dbReference type="InterPro" id="IPR051304">
    <property type="entry name" value="SCF_F-box_domain"/>
</dbReference>
<comment type="caution">
    <text evidence="2">The sequence shown here is derived from an EMBL/GenBank/DDBJ whole genome shotgun (WGS) entry which is preliminary data.</text>
</comment>
<feature type="domain" description="KIB1-4 beta-propeller" evidence="1">
    <location>
        <begin position="100"/>
        <end position="355"/>
    </location>
</feature>
<dbReference type="PANTHER" id="PTHR47123:SF6">
    <property type="entry name" value="F-BOX PROTEIN SKIP23-LIKE ISOFORM X1"/>
    <property type="match status" value="1"/>
</dbReference>
<sequence length="402" mass="46183">MAPNPPWADLQPELLSNISTFLTSNPVDIFAFRNVCKAWNSACTTTPHRTLCPRLPFIVPFLPLSLSNQSDIPSARCILSVTVIYSRCPRVVDPRYESNIWMCFVDQVYSKEISIPRHISRPSYESYRSLPNGYPQTLDFSDFDGSELGRFYTLTAVFEDSTVKQYGVDVIKVVLSSNLSSAVALSREGKLAFIRHLQSNADWEIIHDGKGFHFDDIVEFKGVILGVDRRGGVYEISLGKPVRINVVVRPFGARDRRRKRLVVSLGELFLVLRCNLSELKDTENVAFKVYKLMLDQNVNKWVRVTEFGDRMFFFDSAFSFSASTQQLLGRCIKNCILFVQNNFPKYNPDDDDGDCYYYRGARYKPTSFEVQVWHLEDAGCIKDTNSYPSYCRLLWPFPTWKF</sequence>
<dbReference type="Gene3D" id="1.20.1280.50">
    <property type="match status" value="1"/>
</dbReference>
<evidence type="ECO:0000313" key="2">
    <source>
        <dbReference type="EMBL" id="KAK9669893.1"/>
    </source>
</evidence>
<name>A0AAW1H0L8_SAPOF</name>
<keyword evidence="3" id="KW-1185">Reference proteome</keyword>
<dbReference type="Pfam" id="PF03478">
    <property type="entry name" value="Beta-prop_KIB1-4"/>
    <property type="match status" value="1"/>
</dbReference>
<evidence type="ECO:0000259" key="1">
    <source>
        <dbReference type="Pfam" id="PF03478"/>
    </source>
</evidence>